<dbReference type="GO" id="GO:0000049">
    <property type="term" value="F:tRNA binding"/>
    <property type="evidence" value="ECO:0007669"/>
    <property type="project" value="UniProtKB-KW"/>
</dbReference>
<dbReference type="PANTHER" id="PTHR37825:SF1">
    <property type="entry name" value="TRNA(MET) CYTIDINE ACETATE LIGASE"/>
    <property type="match status" value="1"/>
</dbReference>
<dbReference type="AlphaFoldDB" id="A0A918CYM0"/>
<evidence type="ECO:0000313" key="5">
    <source>
        <dbReference type="Proteomes" id="UP000624041"/>
    </source>
</evidence>
<keyword evidence="3" id="KW-0067">ATP-binding</keyword>
<comment type="caution">
    <text evidence="4">The sequence shown here is derived from an EMBL/GenBank/DDBJ whole genome shotgun (WGS) entry which is preliminary data.</text>
</comment>
<comment type="similarity">
    <text evidence="3">Belongs to the TmcAL family.</text>
</comment>
<feature type="binding site" evidence="3">
    <location>
        <position position="101"/>
    </location>
    <ligand>
        <name>ATP</name>
        <dbReference type="ChEBI" id="CHEBI:30616"/>
    </ligand>
</feature>
<evidence type="ECO:0000313" key="4">
    <source>
        <dbReference type="EMBL" id="GGN49181.1"/>
    </source>
</evidence>
<dbReference type="SUPFAM" id="SSF52374">
    <property type="entry name" value="Nucleotidylyl transferase"/>
    <property type="match status" value="1"/>
</dbReference>
<dbReference type="Gene3D" id="3.40.50.620">
    <property type="entry name" value="HUPs"/>
    <property type="match status" value="1"/>
</dbReference>
<protein>
    <recommendedName>
        <fullName evidence="3">tRNA(Met) cytidine acetate ligase</fullName>
        <ecNumber evidence="3">6.3.4.-</ecNumber>
    </recommendedName>
</protein>
<evidence type="ECO:0000256" key="2">
    <source>
        <dbReference type="ARBA" id="ARBA00022694"/>
    </source>
</evidence>
<keyword evidence="3" id="KW-0963">Cytoplasm</keyword>
<gene>
    <name evidence="4" type="primary">ylbM</name>
    <name evidence="3" type="synonym">tmcAL</name>
    <name evidence="4" type="ORF">GCM10007971_01560</name>
</gene>
<proteinExistence type="inferred from homology"/>
<comment type="catalytic activity">
    <reaction evidence="3">
        <text>cytidine(34) in elongator tRNA(Met) + acetate + ATP = N(4)-acetylcytidine(34) in elongator tRNA(Met) + AMP + diphosphate</text>
        <dbReference type="Rhea" id="RHEA:58144"/>
        <dbReference type="Rhea" id="RHEA-COMP:10693"/>
        <dbReference type="Rhea" id="RHEA-COMP:10694"/>
        <dbReference type="ChEBI" id="CHEBI:30089"/>
        <dbReference type="ChEBI" id="CHEBI:30616"/>
        <dbReference type="ChEBI" id="CHEBI:33019"/>
        <dbReference type="ChEBI" id="CHEBI:74900"/>
        <dbReference type="ChEBI" id="CHEBI:82748"/>
        <dbReference type="ChEBI" id="CHEBI:456215"/>
    </reaction>
</comment>
<evidence type="ECO:0000256" key="3">
    <source>
        <dbReference type="HAMAP-Rule" id="MF_01539"/>
    </source>
</evidence>
<reference evidence="4" key="1">
    <citation type="journal article" date="2014" name="Int. J. Syst. Evol. Microbiol.">
        <title>Complete genome sequence of Corynebacterium casei LMG S-19264T (=DSM 44701T), isolated from a smear-ripened cheese.</title>
        <authorList>
            <consortium name="US DOE Joint Genome Institute (JGI-PGF)"/>
            <person name="Walter F."/>
            <person name="Albersmeier A."/>
            <person name="Kalinowski J."/>
            <person name="Ruckert C."/>
        </authorList>
    </citation>
    <scope>NUCLEOTIDE SEQUENCE</scope>
    <source>
        <strain evidence="4">JCM 17251</strain>
    </source>
</reference>
<dbReference type="PANTHER" id="PTHR37825">
    <property type="entry name" value="TRNA(MET) CYTIDINE ACETATE LIGASE"/>
    <property type="match status" value="1"/>
</dbReference>
<keyword evidence="1 3" id="KW-0436">Ligase</keyword>
<dbReference type="InterPro" id="IPR014729">
    <property type="entry name" value="Rossmann-like_a/b/a_fold"/>
</dbReference>
<dbReference type="NCBIfam" id="NF010191">
    <property type="entry name" value="PRK13670.1"/>
    <property type="match status" value="1"/>
</dbReference>
<keyword evidence="3" id="KW-0547">Nucleotide-binding</keyword>
<keyword evidence="3" id="KW-0820">tRNA-binding</keyword>
<dbReference type="InterPro" id="IPR008513">
    <property type="entry name" value="tRNA(Met)_cyd_acetate_ligase"/>
</dbReference>
<dbReference type="Pfam" id="PF05636">
    <property type="entry name" value="HIGH_NTase1"/>
    <property type="match status" value="1"/>
</dbReference>
<dbReference type="RefSeq" id="WP_188855633.1">
    <property type="nucleotide sequence ID" value="NZ_BMOS01000001.1"/>
</dbReference>
<evidence type="ECO:0000256" key="1">
    <source>
        <dbReference type="ARBA" id="ARBA00022598"/>
    </source>
</evidence>
<keyword evidence="5" id="KW-1185">Reference proteome</keyword>
<dbReference type="GO" id="GO:0016879">
    <property type="term" value="F:ligase activity, forming carbon-nitrogen bonds"/>
    <property type="evidence" value="ECO:0007669"/>
    <property type="project" value="UniProtKB-UniRule"/>
</dbReference>
<reference evidence="4" key="2">
    <citation type="submission" date="2020-09" db="EMBL/GenBank/DDBJ databases">
        <authorList>
            <person name="Sun Q."/>
            <person name="Ohkuma M."/>
        </authorList>
    </citation>
    <scope>NUCLEOTIDE SEQUENCE</scope>
    <source>
        <strain evidence="4">JCM 17251</strain>
    </source>
</reference>
<accession>A0A918CYM0</accession>
<sequence>MKACGVVVEYNPFHNGHAYHVQKAKEVSQAESVIAVMSGNFLQRGEPAIIDKFDRTRAALSSGVDIVLELPYAYAVQNSDYFARGAVQLLYALGASSICFGSEAGNAEPFISANLVQKERKKEYEIELKARLHQGLSFPEASMKAYEAIGLVNKQFDLSQPNNILGMGYVNTILEQDLPMDIHTIKRLNNEFHDPDITGKIASATSIRKEIIAHQSVTSQARAALPAITAEMLQQYKQTTSLWHHWEHYFQLVNYRVQTMTPQELRQIHGVTEGIEYRLKNTANQVENMEDWFRKIKTKRYTWTRIQRIFTHLLTNTTKDELVPFLAENSELPYVRVLGITEQGQKYLNHVKKAIKIPVLSSYRKNMHPLMQLEEKASLSYYSILKPSTRKMLFKQELKGPIRIVR</sequence>
<dbReference type="EC" id="6.3.4.-" evidence="3"/>
<dbReference type="GO" id="GO:0005737">
    <property type="term" value="C:cytoplasm"/>
    <property type="evidence" value="ECO:0007669"/>
    <property type="project" value="UniProtKB-SubCell"/>
</dbReference>
<comment type="subcellular location">
    <subcellularLocation>
        <location evidence="3">Cytoplasm</location>
    </subcellularLocation>
</comment>
<feature type="binding site" evidence="3">
    <location>
        <begin position="7"/>
        <end position="20"/>
    </location>
    <ligand>
        <name>ATP</name>
        <dbReference type="ChEBI" id="CHEBI:30616"/>
    </ligand>
</feature>
<comment type="caution">
    <text evidence="3">Lacks conserved residue(s) required for the propagation of feature annotation.</text>
</comment>
<dbReference type="GO" id="GO:0005524">
    <property type="term" value="F:ATP binding"/>
    <property type="evidence" value="ECO:0007669"/>
    <property type="project" value="UniProtKB-KW"/>
</dbReference>
<feature type="binding site" evidence="3">
    <location>
        <position position="187"/>
    </location>
    <ligand>
        <name>ATP</name>
        <dbReference type="ChEBI" id="CHEBI:30616"/>
    </ligand>
</feature>
<keyword evidence="3" id="KW-0694">RNA-binding</keyword>
<dbReference type="Proteomes" id="UP000624041">
    <property type="component" value="Unassembled WGS sequence"/>
</dbReference>
<comment type="function">
    <text evidence="3">Catalyzes the formation of N(4)-acetylcytidine (ac(4)C) at the wobble position of elongator tRNA(Met), using acetate and ATP as substrates. First activates an acetate ion to form acetyladenylate (Ac-AMP) and then transfers the acetyl group to tRNA to form ac(4)C34.</text>
</comment>
<dbReference type="GO" id="GO:0006400">
    <property type="term" value="P:tRNA modification"/>
    <property type="evidence" value="ECO:0007669"/>
    <property type="project" value="UniProtKB-UniRule"/>
</dbReference>
<name>A0A918CYM0_9BACI</name>
<organism evidence="4 5">
    <name type="scientific">Oceanobacillus indicireducens</name>
    <dbReference type="NCBI Taxonomy" id="1004261"/>
    <lineage>
        <taxon>Bacteria</taxon>
        <taxon>Bacillati</taxon>
        <taxon>Bacillota</taxon>
        <taxon>Bacilli</taxon>
        <taxon>Bacillales</taxon>
        <taxon>Bacillaceae</taxon>
        <taxon>Oceanobacillus</taxon>
    </lineage>
</organism>
<feature type="binding site" evidence="3">
    <location>
        <position position="162"/>
    </location>
    <ligand>
        <name>ATP</name>
        <dbReference type="ChEBI" id="CHEBI:30616"/>
    </ligand>
</feature>
<keyword evidence="2 3" id="KW-0819">tRNA processing</keyword>
<dbReference type="EMBL" id="BMOS01000001">
    <property type="protein sequence ID" value="GGN49181.1"/>
    <property type="molecule type" value="Genomic_DNA"/>
</dbReference>
<dbReference type="HAMAP" id="MF_01539">
    <property type="entry name" value="TmcAL"/>
    <property type="match status" value="1"/>
</dbReference>